<dbReference type="AlphaFoldDB" id="A0A7W9W5R7"/>
<name>A0A7W9W5R7_ARMRO</name>
<evidence type="ECO:0000313" key="3">
    <source>
        <dbReference type="Proteomes" id="UP000520814"/>
    </source>
</evidence>
<sequence length="151" mass="16887">MEHITCPSCGAKNLKTDLQCLSCGTSLITRPAPSRPVEPAPLSEQAQAELAFWESPTGQRRIALLSGSVMLVCLWVILRGVFGVMLVPLLIAAGIWELCAWSREREQNKRFEQARDKETLQAELARHDRPDRFVQTKSGPVKVRGFDSRLD</sequence>
<keyword evidence="1" id="KW-0472">Membrane</keyword>
<comment type="caution">
    <text evidence="2">The sequence shown here is derived from an EMBL/GenBank/DDBJ whole genome shotgun (WGS) entry which is preliminary data.</text>
</comment>
<dbReference type="Proteomes" id="UP000520814">
    <property type="component" value="Unassembled WGS sequence"/>
</dbReference>
<organism evidence="2 3">
    <name type="scientific">Armatimonas rosea</name>
    <dbReference type="NCBI Taxonomy" id="685828"/>
    <lineage>
        <taxon>Bacteria</taxon>
        <taxon>Bacillati</taxon>
        <taxon>Armatimonadota</taxon>
        <taxon>Armatimonadia</taxon>
        <taxon>Armatimonadales</taxon>
        <taxon>Armatimonadaceae</taxon>
        <taxon>Armatimonas</taxon>
    </lineage>
</organism>
<dbReference type="EMBL" id="JACHGW010000001">
    <property type="protein sequence ID" value="MBB6049200.1"/>
    <property type="molecule type" value="Genomic_DNA"/>
</dbReference>
<feature type="transmembrane region" description="Helical" evidence="1">
    <location>
        <begin position="62"/>
        <end position="78"/>
    </location>
</feature>
<proteinExistence type="predicted"/>
<keyword evidence="1" id="KW-0812">Transmembrane</keyword>
<dbReference type="RefSeq" id="WP_184192815.1">
    <property type="nucleotide sequence ID" value="NZ_JACHGW010000001.1"/>
</dbReference>
<gene>
    <name evidence="2" type="ORF">HNQ39_000962</name>
</gene>
<accession>A0A7W9W5R7</accession>
<keyword evidence="1" id="KW-1133">Transmembrane helix</keyword>
<evidence type="ECO:0008006" key="4">
    <source>
        <dbReference type="Google" id="ProtNLM"/>
    </source>
</evidence>
<reference evidence="2 3" key="1">
    <citation type="submission" date="2020-08" db="EMBL/GenBank/DDBJ databases">
        <title>Genomic Encyclopedia of Type Strains, Phase IV (KMG-IV): sequencing the most valuable type-strain genomes for metagenomic binning, comparative biology and taxonomic classification.</title>
        <authorList>
            <person name="Goeker M."/>
        </authorList>
    </citation>
    <scope>NUCLEOTIDE SEQUENCE [LARGE SCALE GENOMIC DNA]</scope>
    <source>
        <strain evidence="2 3">DSM 23562</strain>
    </source>
</reference>
<keyword evidence="3" id="KW-1185">Reference proteome</keyword>
<protein>
    <recommendedName>
        <fullName evidence="4">Zinc ribbon domain-containing protein</fullName>
    </recommendedName>
</protein>
<evidence type="ECO:0000313" key="2">
    <source>
        <dbReference type="EMBL" id="MBB6049200.1"/>
    </source>
</evidence>
<feature type="transmembrane region" description="Helical" evidence="1">
    <location>
        <begin position="84"/>
        <end position="101"/>
    </location>
</feature>
<evidence type="ECO:0000256" key="1">
    <source>
        <dbReference type="SAM" id="Phobius"/>
    </source>
</evidence>